<dbReference type="PROSITE" id="PS51462">
    <property type="entry name" value="NUDIX"/>
    <property type="match status" value="1"/>
</dbReference>
<dbReference type="OrthoDB" id="1695362at2759"/>
<dbReference type="PANTHER" id="PTHR12318">
    <property type="entry name" value="TESTOSTERONE-REGULATED PROTEIN RP2"/>
    <property type="match status" value="1"/>
</dbReference>
<dbReference type="GO" id="GO:0005739">
    <property type="term" value="C:mitochondrion"/>
    <property type="evidence" value="ECO:0007669"/>
    <property type="project" value="TreeGrafter"/>
</dbReference>
<comment type="cofactor">
    <cofactor evidence="2">
        <name>Mg(2+)</name>
        <dbReference type="ChEBI" id="CHEBI:18420"/>
    </cofactor>
</comment>
<evidence type="ECO:0000256" key="5">
    <source>
        <dbReference type="ARBA" id="ARBA00022842"/>
    </source>
</evidence>
<dbReference type="InterPro" id="IPR000086">
    <property type="entry name" value="NUDIX_hydrolase_dom"/>
</dbReference>
<dbReference type="InterPro" id="IPR015797">
    <property type="entry name" value="NUDIX_hydrolase-like_dom_sf"/>
</dbReference>
<dbReference type="EMBL" id="JAACJN010000031">
    <property type="protein sequence ID" value="KAF5387592.1"/>
    <property type="molecule type" value="Genomic_DNA"/>
</dbReference>
<dbReference type="GO" id="GO:0046872">
    <property type="term" value="F:metal ion binding"/>
    <property type="evidence" value="ECO:0007669"/>
    <property type="project" value="UniProtKB-KW"/>
</dbReference>
<evidence type="ECO:0000313" key="10">
    <source>
        <dbReference type="Proteomes" id="UP000518752"/>
    </source>
</evidence>
<evidence type="ECO:0000256" key="6">
    <source>
        <dbReference type="ARBA" id="ARBA00023211"/>
    </source>
</evidence>
<keyword evidence="10" id="KW-1185">Reference proteome</keyword>
<evidence type="ECO:0000256" key="2">
    <source>
        <dbReference type="ARBA" id="ARBA00001946"/>
    </source>
</evidence>
<dbReference type="InterPro" id="IPR039121">
    <property type="entry name" value="NUDT19"/>
</dbReference>
<organism evidence="9 10">
    <name type="scientific">Collybiopsis confluens</name>
    <dbReference type="NCBI Taxonomy" id="2823264"/>
    <lineage>
        <taxon>Eukaryota</taxon>
        <taxon>Fungi</taxon>
        <taxon>Dikarya</taxon>
        <taxon>Basidiomycota</taxon>
        <taxon>Agaricomycotina</taxon>
        <taxon>Agaricomycetes</taxon>
        <taxon>Agaricomycetidae</taxon>
        <taxon>Agaricales</taxon>
        <taxon>Marasmiineae</taxon>
        <taxon>Omphalotaceae</taxon>
        <taxon>Collybiopsis</taxon>
    </lineage>
</organism>
<comment type="caution">
    <text evidence="9">The sequence shown here is derived from an EMBL/GenBank/DDBJ whole genome shotgun (WGS) entry which is preliminary data.</text>
</comment>
<evidence type="ECO:0000256" key="4">
    <source>
        <dbReference type="ARBA" id="ARBA00022801"/>
    </source>
</evidence>
<keyword evidence="3" id="KW-0479">Metal-binding</keyword>
<proteinExistence type="predicted"/>
<dbReference type="AlphaFoldDB" id="A0A8H5MB98"/>
<keyword evidence="4" id="KW-0378">Hydrolase</keyword>
<sequence length="394" mass="43823">MYDVASTGYEVNSTRGVFFFLKKRKQMHKMHGGLIPLRLPRFPPLAYCYPLPLHSHVHVRSIYGKYRKYSMSASRSMPTATSNVQQSQIKAKTTGTTQPVIPRPSASLVIVNERNEVLLVQRNPHASAFGGVTVFPGGNYDKKQDSSLRITAIRETFEESGLLIASPSSSTSRLPPDRILDEARFAVHEQKRTFQNFLDEYCLKADTDALLPFTAWITPAGPPKRFHTQFFVTFLPGASASKFTTGSKQERLPKPDGGQEVINARFVRPSDAISEFNARKITMMPPQFYILHSLAGILKSSRNTVDERSAVQALSLGSFGKMTINPVRLYEPGADGETILTYEGDETRGGSPGRLHRASVKMDKGGITAAIVFQRNFDIFTEIEPRAFEASTKL</sequence>
<dbReference type="Pfam" id="PF00293">
    <property type="entry name" value="NUDIX"/>
    <property type="match status" value="1"/>
</dbReference>
<keyword evidence="6" id="KW-0464">Manganese</keyword>
<evidence type="ECO:0000313" key="9">
    <source>
        <dbReference type="EMBL" id="KAF5387592.1"/>
    </source>
</evidence>
<accession>A0A8H5MB98</accession>
<evidence type="ECO:0000256" key="7">
    <source>
        <dbReference type="SAM" id="MobiDB-lite"/>
    </source>
</evidence>
<gene>
    <name evidence="9" type="ORF">D9757_006526</name>
</gene>
<feature type="region of interest" description="Disordered" evidence="7">
    <location>
        <begin position="78"/>
        <end position="98"/>
    </location>
</feature>
<keyword evidence="5" id="KW-0460">Magnesium</keyword>
<reference evidence="9 10" key="1">
    <citation type="journal article" date="2020" name="ISME J.">
        <title>Uncovering the hidden diversity of litter-decomposition mechanisms in mushroom-forming fungi.</title>
        <authorList>
            <person name="Floudas D."/>
            <person name="Bentzer J."/>
            <person name="Ahren D."/>
            <person name="Johansson T."/>
            <person name="Persson P."/>
            <person name="Tunlid A."/>
        </authorList>
    </citation>
    <scope>NUCLEOTIDE SEQUENCE [LARGE SCALE GENOMIC DNA]</scope>
    <source>
        <strain evidence="9 10">CBS 406.79</strain>
    </source>
</reference>
<dbReference type="PANTHER" id="PTHR12318:SF0">
    <property type="entry name" value="ACYL-COENZYME A DIPHOSPHATASE NUDT19"/>
    <property type="match status" value="1"/>
</dbReference>
<dbReference type="Gene3D" id="3.90.79.10">
    <property type="entry name" value="Nucleoside Triphosphate Pyrophosphohydrolase"/>
    <property type="match status" value="1"/>
</dbReference>
<dbReference type="CDD" id="cd18870">
    <property type="entry name" value="NUDIX_AcylCoAdiphos_Nudt19"/>
    <property type="match status" value="1"/>
</dbReference>
<evidence type="ECO:0000259" key="8">
    <source>
        <dbReference type="PROSITE" id="PS51462"/>
    </source>
</evidence>
<feature type="domain" description="Nudix hydrolase" evidence="8">
    <location>
        <begin position="101"/>
        <end position="289"/>
    </location>
</feature>
<name>A0A8H5MB98_9AGAR</name>
<dbReference type="SUPFAM" id="SSF55811">
    <property type="entry name" value="Nudix"/>
    <property type="match status" value="1"/>
</dbReference>
<dbReference type="GO" id="GO:0016818">
    <property type="term" value="F:hydrolase activity, acting on acid anhydrides, in phosphorus-containing anhydrides"/>
    <property type="evidence" value="ECO:0007669"/>
    <property type="project" value="InterPro"/>
</dbReference>
<evidence type="ECO:0000256" key="3">
    <source>
        <dbReference type="ARBA" id="ARBA00022723"/>
    </source>
</evidence>
<protein>
    <recommendedName>
        <fullName evidence="8">Nudix hydrolase domain-containing protein</fullName>
    </recommendedName>
</protein>
<dbReference type="Proteomes" id="UP000518752">
    <property type="component" value="Unassembled WGS sequence"/>
</dbReference>
<comment type="cofactor">
    <cofactor evidence="1">
        <name>Mn(2+)</name>
        <dbReference type="ChEBI" id="CHEBI:29035"/>
    </cofactor>
</comment>
<evidence type="ECO:0000256" key="1">
    <source>
        <dbReference type="ARBA" id="ARBA00001936"/>
    </source>
</evidence>